<protein>
    <submittedName>
        <fullName evidence="5">Transposase (Or an inactivated derivative)</fullName>
    </submittedName>
</protein>
<dbReference type="EMBL" id="FNBJ01000022">
    <property type="protein sequence ID" value="SDF74647.1"/>
    <property type="molecule type" value="Genomic_DNA"/>
</dbReference>
<dbReference type="Gene3D" id="3.30.420.10">
    <property type="entry name" value="Ribonuclease H-like superfamily/Ribonuclease H"/>
    <property type="match status" value="1"/>
</dbReference>
<dbReference type="GO" id="GO:0015074">
    <property type="term" value="P:DNA integration"/>
    <property type="evidence" value="ECO:0007669"/>
    <property type="project" value="InterPro"/>
</dbReference>
<dbReference type="EMBL" id="FNBJ01000002">
    <property type="protein sequence ID" value="SDE84273.1"/>
    <property type="molecule type" value="Genomic_DNA"/>
</dbReference>
<evidence type="ECO:0000259" key="1">
    <source>
        <dbReference type="PROSITE" id="PS50994"/>
    </source>
</evidence>
<dbReference type="AlphaFoldDB" id="A0A1G7G841"/>
<evidence type="ECO:0000313" key="6">
    <source>
        <dbReference type="Proteomes" id="UP000198612"/>
    </source>
</evidence>
<dbReference type="SUPFAM" id="SSF53098">
    <property type="entry name" value="Ribonuclease H-like"/>
    <property type="match status" value="1"/>
</dbReference>
<dbReference type="PROSITE" id="PS50994">
    <property type="entry name" value="INTEGRASE"/>
    <property type="match status" value="1"/>
</dbReference>
<evidence type="ECO:0000313" key="5">
    <source>
        <dbReference type="EMBL" id="SET06427.1"/>
    </source>
</evidence>
<dbReference type="Pfam" id="PF13610">
    <property type="entry name" value="DDE_Tnp_IS240"/>
    <property type="match status" value="1"/>
</dbReference>
<dbReference type="InterPro" id="IPR001584">
    <property type="entry name" value="Integrase_cat-core"/>
</dbReference>
<dbReference type="EMBL" id="FOHG01000002">
    <property type="protein sequence ID" value="SES63867.1"/>
    <property type="molecule type" value="Genomic_DNA"/>
</dbReference>
<accession>A0A1G7G841</accession>
<organism evidence="5 6">
    <name type="scientific">Halanaerobium congolense</name>
    <dbReference type="NCBI Taxonomy" id="54121"/>
    <lineage>
        <taxon>Bacteria</taxon>
        <taxon>Bacillati</taxon>
        <taxon>Bacillota</taxon>
        <taxon>Clostridia</taxon>
        <taxon>Halanaerobiales</taxon>
        <taxon>Halanaerobiaceae</taxon>
        <taxon>Halanaerobium</taxon>
    </lineage>
</organism>
<dbReference type="InterPro" id="IPR036397">
    <property type="entry name" value="RNaseH_sf"/>
</dbReference>
<evidence type="ECO:0000313" key="3">
    <source>
        <dbReference type="EMBL" id="SDF74647.1"/>
    </source>
</evidence>
<dbReference type="EMBL" id="FOHG01000022">
    <property type="protein sequence ID" value="SET06427.1"/>
    <property type="molecule type" value="Genomic_DNA"/>
</dbReference>
<dbReference type="SUPFAM" id="SSF144020">
    <property type="entry name" value="FdhE-like"/>
    <property type="match status" value="1"/>
</dbReference>
<feature type="domain" description="Integrase catalytic" evidence="1">
    <location>
        <begin position="282"/>
        <end position="457"/>
    </location>
</feature>
<evidence type="ECO:0000313" key="7">
    <source>
        <dbReference type="Proteomes" id="UP000199519"/>
    </source>
</evidence>
<name>A0A1G7G841_9FIRM</name>
<dbReference type="RefSeq" id="WP_089655975.1">
    <property type="nucleotide sequence ID" value="NZ_FNBJ01000002.1"/>
</dbReference>
<dbReference type="Proteomes" id="UP000199519">
    <property type="component" value="Unassembled WGS sequence"/>
</dbReference>
<reference evidence="6 7" key="1">
    <citation type="submission" date="2016-10" db="EMBL/GenBank/DDBJ databases">
        <authorList>
            <person name="Varghese N."/>
            <person name="Submissions S."/>
        </authorList>
    </citation>
    <scope>NUCLEOTIDE SEQUENCE [LARGE SCALE GENOMIC DNA]</scope>
    <source>
        <strain evidence="2 7">WG2</strain>
        <strain evidence="5 6">WG5</strain>
    </source>
</reference>
<sequence>MKTIIISLLLYIQIQWQLINYLMVLVVGKNINLKDKIKTPPVNQIYAQMQIDSFPKLETIELLDYKKLLAEHLHQNGKELKPVRRHKNSKNKVPNTITCPYCGAPHIYLYDNNGGEGQFLCKVCSKTFNYKIIYSKAIKRKCPFCDHTLVKIKERKEFDIYKCKNDDCSYYKVNLSLMTKDDKKRFEKAPFLFKVRYIYREFKYDFKPLSNDNLETNLPVVDISKIHCSSHTLGLILTYHINYGLSSRRTAAIMMDIHQLKISHQTVLNYADAVSSLIKPFVDDYPYELSNSYCGDETYLKVKGKWQYLFFFFDSVKKIILSYRLSPQRDTLSAIKALNDVLLKIKTLPDDLAFIVDGNPIYLLAQHYFAQHGIHFDIHRVIGLTNEDPISTEYRPLKEIIERLNRTFKRSYKTTTGFKSSAGSIAFINLFVAYFNFLRPHSALEKKVPVLIPELDAQPHMPARWGKLIELAQEHIIILQQSA</sequence>
<evidence type="ECO:0000313" key="2">
    <source>
        <dbReference type="EMBL" id="SDE84273.1"/>
    </source>
</evidence>
<dbReference type="Proteomes" id="UP000198612">
    <property type="component" value="Unassembled WGS sequence"/>
</dbReference>
<dbReference type="InterPro" id="IPR024064">
    <property type="entry name" value="FdhE-like_sf"/>
</dbReference>
<dbReference type="InterPro" id="IPR012337">
    <property type="entry name" value="RNaseH-like_sf"/>
</dbReference>
<dbReference type="GO" id="GO:0003676">
    <property type="term" value="F:nucleic acid binding"/>
    <property type="evidence" value="ECO:0007669"/>
    <property type="project" value="InterPro"/>
</dbReference>
<proteinExistence type="predicted"/>
<evidence type="ECO:0000313" key="4">
    <source>
        <dbReference type="EMBL" id="SES63867.1"/>
    </source>
</evidence>
<keyword evidence="7" id="KW-1185">Reference proteome</keyword>
<gene>
    <name evidence="2" type="ORF">SAMN04488598_102181</name>
    <name evidence="3" type="ORF">SAMN04488598_12229</name>
    <name evidence="4" type="ORF">SAMN04515652_1021</name>
    <name evidence="5" type="ORF">SAMN04515652_1221</name>
</gene>
<dbReference type="InterPro" id="IPR032874">
    <property type="entry name" value="DDE_dom"/>
</dbReference>